<dbReference type="PANTHER" id="PTHR23065:SF54">
    <property type="entry name" value="SUPPRESSOR OF YEAST PROFILIN DELETION"/>
    <property type="match status" value="1"/>
</dbReference>
<organism evidence="5">
    <name type="scientific">Dissoconium aciculare CBS 342.82</name>
    <dbReference type="NCBI Taxonomy" id="1314786"/>
    <lineage>
        <taxon>Eukaryota</taxon>
        <taxon>Fungi</taxon>
        <taxon>Dikarya</taxon>
        <taxon>Ascomycota</taxon>
        <taxon>Pezizomycotina</taxon>
        <taxon>Dothideomycetes</taxon>
        <taxon>Dothideomycetidae</taxon>
        <taxon>Mycosphaerellales</taxon>
        <taxon>Dissoconiaceae</taxon>
        <taxon>Dissoconium</taxon>
    </lineage>
</organism>
<dbReference type="InterPro" id="IPR027267">
    <property type="entry name" value="AH/BAR_dom_sf"/>
</dbReference>
<dbReference type="InterPro" id="IPR018808">
    <property type="entry name" value="Muniscin_C"/>
</dbReference>
<dbReference type="GO" id="GO:0032185">
    <property type="term" value="P:septin cytoskeleton organization"/>
    <property type="evidence" value="ECO:0007669"/>
    <property type="project" value="TreeGrafter"/>
</dbReference>
<keyword evidence="4" id="KW-1185">Reference proteome</keyword>
<dbReference type="Gene3D" id="1.20.1270.60">
    <property type="entry name" value="Arfaptin homology (AH) domain/BAR domain"/>
    <property type="match status" value="1"/>
</dbReference>
<reference evidence="5" key="2">
    <citation type="submission" date="2020-04" db="EMBL/GenBank/DDBJ databases">
        <authorList>
            <consortium name="NCBI Genome Project"/>
        </authorList>
    </citation>
    <scope>NUCLEOTIDE SEQUENCE</scope>
    <source>
        <strain evidence="5">CBS 342.82</strain>
    </source>
</reference>
<evidence type="ECO:0000313" key="4">
    <source>
        <dbReference type="Proteomes" id="UP000504637"/>
    </source>
</evidence>
<evidence type="ECO:0000256" key="1">
    <source>
        <dbReference type="ARBA" id="ARBA00022583"/>
    </source>
</evidence>
<evidence type="ECO:0000256" key="2">
    <source>
        <dbReference type="SAM" id="MobiDB-lite"/>
    </source>
</evidence>
<dbReference type="RefSeq" id="XP_033457702.1">
    <property type="nucleotide sequence ID" value="XM_033605416.1"/>
</dbReference>
<feature type="compositionally biased region" description="Polar residues" evidence="2">
    <location>
        <begin position="384"/>
        <end position="412"/>
    </location>
</feature>
<dbReference type="PROSITE" id="PS51072">
    <property type="entry name" value="MHD"/>
    <property type="match status" value="1"/>
</dbReference>
<gene>
    <name evidence="5" type="ORF">K489DRAFT_382598</name>
</gene>
<dbReference type="AlphaFoldDB" id="A0A6J3LY34"/>
<dbReference type="GeneID" id="54363216"/>
<reference evidence="5" key="1">
    <citation type="submission" date="2020-01" db="EMBL/GenBank/DDBJ databases">
        <authorList>
            <consortium name="DOE Joint Genome Institute"/>
            <person name="Haridas S."/>
            <person name="Albert R."/>
            <person name="Binder M."/>
            <person name="Bloem J."/>
            <person name="Labutti K."/>
            <person name="Salamov A."/>
            <person name="Andreopoulos B."/>
            <person name="Baker S.E."/>
            <person name="Barry K."/>
            <person name="Bills G."/>
            <person name="Bluhm B.H."/>
            <person name="Cannon C."/>
            <person name="Castanera R."/>
            <person name="Culley D.E."/>
            <person name="Daum C."/>
            <person name="Ezra D."/>
            <person name="Gonzalez J.B."/>
            <person name="Henrissat B."/>
            <person name="Kuo A."/>
            <person name="Liang C."/>
            <person name="Lipzen A."/>
            <person name="Lutzoni F."/>
            <person name="Magnuson J."/>
            <person name="Mondo S."/>
            <person name="Nolan M."/>
            <person name="Ohm R."/>
            <person name="Pangilinan J."/>
            <person name="Park H.-J."/>
            <person name="Ramirez L."/>
            <person name="Alfaro M."/>
            <person name="Sun H."/>
            <person name="Tritt A."/>
            <person name="Yoshinaga Y."/>
            <person name="Zwiers L.-H."/>
            <person name="Turgeon B.G."/>
            <person name="Goodwin S.B."/>
            <person name="Spatafora J.W."/>
            <person name="Crous P.W."/>
            <person name="Grigoriev I.V."/>
        </authorList>
    </citation>
    <scope>NUCLEOTIDE SEQUENCE</scope>
    <source>
        <strain evidence="5">CBS 342.82</strain>
    </source>
</reference>
<feature type="domain" description="MHD" evidence="3">
    <location>
        <begin position="638"/>
        <end position="895"/>
    </location>
</feature>
<dbReference type="InterPro" id="IPR028565">
    <property type="entry name" value="MHD"/>
</dbReference>
<feature type="compositionally biased region" description="Polar residues" evidence="2">
    <location>
        <begin position="613"/>
        <end position="629"/>
    </location>
</feature>
<evidence type="ECO:0000259" key="3">
    <source>
        <dbReference type="PROSITE" id="PS51072"/>
    </source>
</evidence>
<dbReference type="Proteomes" id="UP000504637">
    <property type="component" value="Unplaced"/>
</dbReference>
<feature type="compositionally biased region" description="Polar residues" evidence="2">
    <location>
        <begin position="270"/>
        <end position="282"/>
    </location>
</feature>
<feature type="region of interest" description="Disordered" evidence="2">
    <location>
        <begin position="134"/>
        <end position="156"/>
    </location>
</feature>
<name>A0A6J3LY34_9PEZI</name>
<keyword evidence="1" id="KW-0254">Endocytosis</keyword>
<accession>A0A6J3LY34</accession>
<feature type="region of interest" description="Disordered" evidence="2">
    <location>
        <begin position="232"/>
        <end position="444"/>
    </location>
</feature>
<dbReference type="GO" id="GO:0032153">
    <property type="term" value="C:cell division site"/>
    <property type="evidence" value="ECO:0007669"/>
    <property type="project" value="TreeGrafter"/>
</dbReference>
<reference evidence="5" key="3">
    <citation type="submission" date="2025-08" db="UniProtKB">
        <authorList>
            <consortium name="RefSeq"/>
        </authorList>
    </citation>
    <scope>IDENTIFICATION</scope>
    <source>
        <strain evidence="5">CBS 342.82</strain>
    </source>
</reference>
<dbReference type="PANTHER" id="PTHR23065">
    <property type="entry name" value="PROLINE-SERINE-THREONINE PHOSPHATASE INTERACTING PROTEIN 1"/>
    <property type="match status" value="1"/>
</dbReference>
<dbReference type="Pfam" id="PF10291">
    <property type="entry name" value="muHD"/>
    <property type="match status" value="1"/>
</dbReference>
<evidence type="ECO:0000313" key="5">
    <source>
        <dbReference type="RefSeq" id="XP_033457702.1"/>
    </source>
</evidence>
<protein>
    <recommendedName>
        <fullName evidence="3">MHD domain-containing protein</fullName>
    </recommendedName>
</protein>
<dbReference type="InterPro" id="IPR001060">
    <property type="entry name" value="FCH_dom"/>
</dbReference>
<dbReference type="OrthoDB" id="331602at2759"/>
<dbReference type="GO" id="GO:0006897">
    <property type="term" value="P:endocytosis"/>
    <property type="evidence" value="ECO:0007669"/>
    <property type="project" value="UniProtKB-KW"/>
</dbReference>
<dbReference type="SMART" id="SM00055">
    <property type="entry name" value="FCH"/>
    <property type="match status" value="1"/>
</dbReference>
<feature type="compositionally biased region" description="Basic and acidic residues" evidence="2">
    <location>
        <begin position="284"/>
        <end position="293"/>
    </location>
</feature>
<dbReference type="Pfam" id="PF00611">
    <property type="entry name" value="FCH"/>
    <property type="match status" value="1"/>
</dbReference>
<dbReference type="GO" id="GO:0030139">
    <property type="term" value="C:endocytic vesicle"/>
    <property type="evidence" value="ECO:0007669"/>
    <property type="project" value="TreeGrafter"/>
</dbReference>
<sequence>MERTDYPNMLARLQPGQAVDVLNERVRHISKLNNAVAEWIKERRLLEEQYAAGLRKLARNSLDGSDLGVFSVPWNTITDSLDTLADSHSAFAAKFEADLERPLREFTSSSREMNAVTSVQGNLGALAKDVEKAQQKTDKLQGKHTSKQADASSDLDHAQVQWQSQAPYVFEQLQLLDEARLGQLRDLFTQSQTIEMDQVEKHRTTTEHCLNILLNVETQDEIATFAIKSTANVPRATQSRSSNRASFAVPSLSIGRSNQGPSATDLAPIPSNTESAPNQGDASINEKEKEKKGPLKGLKRLGTVMGRRSSKVPAGALPPTTETPERKSKGSRFGLGRSKSSYSTDQEQDNSSQRPPLPHVGSEILDEEPETSRAPTRTEDRSLYNGSASGVTQAPTINTYNDIPSLSSTEVNHVNEPQEFNGAGPSIPQKDNEGFTVPPPALDPISEASAALAGEASQPQFNVNILNTPIKEEGGTAALENVAGKLQAPPTSQRRMGTVRGRRDARNSAVISTYGPPAGEPLAAEPAMMGALGSTSNNSQSAFAAPAPAEDTFYTPSAFPTTSSNAPINTALPVSQTFPTATATSTSAFAPAEPVSAIRPAAKAILGPDHTGDTQSIRSGRSLASTGSQGVKHADLNEVGLNSSLVETVSARFENGKLLSSSLIGEIALVYNSTDFSSPFGHETIRLDNFSILDKVAPNPAFLSPTSSGREGEYSVNLAGVLKTQIAFKYQLRHDDANEQVPILVTPAFRIEPNQTSVIVSYSLSPSFALHGRTTLKLSNATLALTLEGATATSCMSKPVGTFSRERNTIYWQVGDIVLEAGAAAPQKLLARFATDSQATGGSVDVKWDLVGENARGLGSGLGVSARAANAPPADSSDPFADEDAINAAAAGWRRVPTVAKLSSGHYIAK</sequence>
<proteinExistence type="predicted"/>
<feature type="compositionally biased region" description="Polar residues" evidence="2">
    <location>
        <begin position="232"/>
        <end position="245"/>
    </location>
</feature>
<dbReference type="SUPFAM" id="SSF103657">
    <property type="entry name" value="BAR/IMD domain-like"/>
    <property type="match status" value="1"/>
</dbReference>
<feature type="compositionally biased region" description="Polar residues" evidence="2">
    <location>
        <begin position="338"/>
        <end position="354"/>
    </location>
</feature>
<feature type="region of interest" description="Disordered" evidence="2">
    <location>
        <begin position="606"/>
        <end position="629"/>
    </location>
</feature>
<dbReference type="GO" id="GO:0005886">
    <property type="term" value="C:plasma membrane"/>
    <property type="evidence" value="ECO:0007669"/>
    <property type="project" value="TreeGrafter"/>
</dbReference>